<accession>E4T1W0</accession>
<dbReference type="RefSeq" id="WP_013444073.1">
    <property type="nucleotide sequence ID" value="NC_014734.1"/>
</dbReference>
<dbReference type="Gene3D" id="1.20.120.1780">
    <property type="entry name" value="UbiA prenyltransferase"/>
    <property type="match status" value="1"/>
</dbReference>
<feature type="transmembrane region" description="Helical" evidence="6">
    <location>
        <begin position="183"/>
        <end position="204"/>
    </location>
</feature>
<keyword evidence="7" id="KW-0808">Transferase</keyword>
<dbReference type="PANTHER" id="PTHR42723:SF1">
    <property type="entry name" value="CHLOROPHYLL SYNTHASE, CHLOROPLASTIC"/>
    <property type="match status" value="1"/>
</dbReference>
<dbReference type="InterPro" id="IPR044878">
    <property type="entry name" value="UbiA_sf"/>
</dbReference>
<keyword evidence="2" id="KW-1003">Cell membrane</keyword>
<feature type="transmembrane region" description="Helical" evidence="6">
    <location>
        <begin position="232"/>
        <end position="253"/>
    </location>
</feature>
<feature type="transmembrane region" description="Helical" evidence="6">
    <location>
        <begin position="141"/>
        <end position="163"/>
    </location>
</feature>
<dbReference type="GO" id="GO:0016020">
    <property type="term" value="C:membrane"/>
    <property type="evidence" value="ECO:0007669"/>
    <property type="project" value="UniProtKB-SubCell"/>
</dbReference>
<keyword evidence="4 6" id="KW-1133">Transmembrane helix</keyword>
<reference evidence="7 8" key="2">
    <citation type="journal article" date="2011" name="Stand. Genomic Sci.">
        <title>Complete genome sequence of Paludibacter propionicigenes type strain (WB4).</title>
        <authorList>
            <person name="Gronow S."/>
            <person name="Munk C."/>
            <person name="Lapidus A."/>
            <person name="Nolan M."/>
            <person name="Lucas S."/>
            <person name="Hammon N."/>
            <person name="Deshpande S."/>
            <person name="Cheng J.F."/>
            <person name="Tapia R."/>
            <person name="Han C."/>
            <person name="Goodwin L."/>
            <person name="Pitluck S."/>
            <person name="Liolios K."/>
            <person name="Ivanova N."/>
            <person name="Mavromatis K."/>
            <person name="Mikhailova N."/>
            <person name="Pati A."/>
            <person name="Chen A."/>
            <person name="Palaniappan K."/>
            <person name="Land M."/>
            <person name="Hauser L."/>
            <person name="Chang Y.J."/>
            <person name="Jeffries C.D."/>
            <person name="Brambilla E."/>
            <person name="Rohde M."/>
            <person name="Goker M."/>
            <person name="Detter J.C."/>
            <person name="Woyke T."/>
            <person name="Bristow J."/>
            <person name="Eisen J.A."/>
            <person name="Markowitz V."/>
            <person name="Hugenholtz P."/>
            <person name="Kyrpides N.C."/>
            <person name="Klenk H.P."/>
        </authorList>
    </citation>
    <scope>NUCLEOTIDE SEQUENCE [LARGE SCALE GENOMIC DNA]</scope>
    <source>
        <strain evidence="8">DSM 17365 / JCM 13257 / WB4</strain>
    </source>
</reference>
<dbReference type="STRING" id="694427.Palpr_0545"/>
<evidence type="ECO:0000256" key="3">
    <source>
        <dbReference type="ARBA" id="ARBA00022692"/>
    </source>
</evidence>
<feature type="transmembrane region" description="Helical" evidence="6">
    <location>
        <begin position="294"/>
        <end position="312"/>
    </location>
</feature>
<dbReference type="Gene3D" id="1.10.357.140">
    <property type="entry name" value="UbiA prenyltransferase"/>
    <property type="match status" value="1"/>
</dbReference>
<evidence type="ECO:0000256" key="4">
    <source>
        <dbReference type="ARBA" id="ARBA00022989"/>
    </source>
</evidence>
<dbReference type="Pfam" id="PF01040">
    <property type="entry name" value="UbiA"/>
    <property type="match status" value="1"/>
</dbReference>
<evidence type="ECO:0000256" key="5">
    <source>
        <dbReference type="ARBA" id="ARBA00023136"/>
    </source>
</evidence>
<keyword evidence="3 6" id="KW-0812">Transmembrane</keyword>
<feature type="transmembrane region" description="Helical" evidence="6">
    <location>
        <begin position="12"/>
        <end position="37"/>
    </location>
</feature>
<dbReference type="OrthoDB" id="9811562at2"/>
<protein>
    <submittedName>
        <fullName evidence="7">UbiA prenyltransferase</fullName>
    </submittedName>
</protein>
<feature type="transmembrane region" description="Helical" evidence="6">
    <location>
        <begin position="93"/>
        <end position="112"/>
    </location>
</feature>
<dbReference type="eggNOG" id="COG0382">
    <property type="taxonomic scope" value="Bacteria"/>
</dbReference>
<dbReference type="InterPro" id="IPR050475">
    <property type="entry name" value="Prenyltransferase_related"/>
</dbReference>
<proteinExistence type="predicted"/>
<keyword evidence="8" id="KW-1185">Reference proteome</keyword>
<dbReference type="KEGG" id="ppn:Palpr_0545"/>
<evidence type="ECO:0000313" key="7">
    <source>
        <dbReference type="EMBL" id="ADQ78704.1"/>
    </source>
</evidence>
<evidence type="ECO:0000256" key="1">
    <source>
        <dbReference type="ARBA" id="ARBA00004141"/>
    </source>
</evidence>
<organism evidence="7 8">
    <name type="scientific">Paludibacter propionicigenes (strain DSM 17365 / JCM 13257 / WB4)</name>
    <dbReference type="NCBI Taxonomy" id="694427"/>
    <lineage>
        <taxon>Bacteria</taxon>
        <taxon>Pseudomonadati</taxon>
        <taxon>Bacteroidota</taxon>
        <taxon>Bacteroidia</taxon>
        <taxon>Bacteroidales</taxon>
        <taxon>Paludibacteraceae</taxon>
        <taxon>Paludibacter</taxon>
    </lineage>
</organism>
<evidence type="ECO:0000256" key="6">
    <source>
        <dbReference type="SAM" id="Phobius"/>
    </source>
</evidence>
<gene>
    <name evidence="7" type="ordered locus">Palpr_0545</name>
</gene>
<comment type="subcellular location">
    <subcellularLocation>
        <location evidence="1">Membrane</location>
        <topology evidence="1">Multi-pass membrane protein</topology>
    </subcellularLocation>
</comment>
<dbReference type="Proteomes" id="UP000008718">
    <property type="component" value="Chromosome"/>
</dbReference>
<dbReference type="GO" id="GO:0016765">
    <property type="term" value="F:transferase activity, transferring alkyl or aryl (other than methyl) groups"/>
    <property type="evidence" value="ECO:0007669"/>
    <property type="project" value="InterPro"/>
</dbReference>
<evidence type="ECO:0000313" key="8">
    <source>
        <dbReference type="Proteomes" id="UP000008718"/>
    </source>
</evidence>
<reference key="1">
    <citation type="submission" date="2010-11" db="EMBL/GenBank/DDBJ databases">
        <title>The complete genome of Paludibacter propionicigenes DSM 17365.</title>
        <authorList>
            <consortium name="US DOE Joint Genome Institute (JGI-PGF)"/>
            <person name="Lucas S."/>
            <person name="Copeland A."/>
            <person name="Lapidus A."/>
            <person name="Bruce D."/>
            <person name="Goodwin L."/>
            <person name="Pitluck S."/>
            <person name="Kyrpides N."/>
            <person name="Mavromatis K."/>
            <person name="Ivanova N."/>
            <person name="Munk A.C."/>
            <person name="Brettin T."/>
            <person name="Detter J.C."/>
            <person name="Han C."/>
            <person name="Tapia R."/>
            <person name="Land M."/>
            <person name="Hauser L."/>
            <person name="Markowitz V."/>
            <person name="Cheng J.-F."/>
            <person name="Hugenholtz P."/>
            <person name="Woyke T."/>
            <person name="Wu D."/>
            <person name="Gronow S."/>
            <person name="Wellnitz S."/>
            <person name="Brambilla E."/>
            <person name="Klenk H.-P."/>
            <person name="Eisen J.A."/>
        </authorList>
    </citation>
    <scope>NUCLEOTIDE SEQUENCE</scope>
    <source>
        <strain>WB4</strain>
    </source>
</reference>
<feature type="transmembrane region" description="Helical" evidence="6">
    <location>
        <begin position="118"/>
        <end position="134"/>
    </location>
</feature>
<evidence type="ECO:0000256" key="2">
    <source>
        <dbReference type="ARBA" id="ARBA00022475"/>
    </source>
</evidence>
<sequence length="328" mass="37449">MINYLKLIRLPNLLFIALVQYLMRQVILIPILQVYGFDASMEIGMLSLLIVSSVFIAAGGYVLNDYFDIKIDAINKQNKQVVGNVISRHTAMLLHQLLTGVGVICGLVLAYFARSFTLAFIFIVIPGLLWFYSASYKRQFIIGNLVVAFIVGITVLIVGITQLAFLQKEYGNLIFETPIPRLFYGWIGGYALFSFLCTWIREIIKDMEDEKGDREMECRTMPIKWGLKKTKIFLYVLIAITVAGLFLVDYMFIHFTGTLTLRYIIFGLALPFLALAYMVYVAKVPKDFHQASTLSKFIMLSGVLYSFVFYYLQAKQHGISLFNLFIVR</sequence>
<keyword evidence="5 6" id="KW-0472">Membrane</keyword>
<feature type="transmembrane region" description="Helical" evidence="6">
    <location>
        <begin position="259"/>
        <end position="282"/>
    </location>
</feature>
<dbReference type="AlphaFoldDB" id="E4T1W0"/>
<dbReference type="EMBL" id="CP002345">
    <property type="protein sequence ID" value="ADQ78704.1"/>
    <property type="molecule type" value="Genomic_DNA"/>
</dbReference>
<dbReference type="CDD" id="cd13961">
    <property type="entry name" value="PT_UbiA_DGGGPS"/>
    <property type="match status" value="1"/>
</dbReference>
<dbReference type="HOGENOM" id="CLU_073311_0_0_10"/>
<dbReference type="PANTHER" id="PTHR42723">
    <property type="entry name" value="CHLOROPHYLL SYNTHASE"/>
    <property type="match status" value="1"/>
</dbReference>
<feature type="transmembrane region" description="Helical" evidence="6">
    <location>
        <begin position="43"/>
        <end position="63"/>
    </location>
</feature>
<name>E4T1W0_PALPW</name>
<dbReference type="InterPro" id="IPR000537">
    <property type="entry name" value="UbiA_prenyltransferase"/>
</dbReference>